<proteinExistence type="predicted"/>
<dbReference type="Proteomes" id="UP000267535">
    <property type="component" value="Unassembled WGS sequence"/>
</dbReference>
<dbReference type="AlphaFoldDB" id="A0A3P1SX32"/>
<protein>
    <submittedName>
        <fullName evidence="2">Uncharacterized protein</fullName>
    </submittedName>
</protein>
<evidence type="ECO:0000313" key="2">
    <source>
        <dbReference type="EMBL" id="RRD01700.1"/>
    </source>
</evidence>
<dbReference type="RefSeq" id="WP_124924773.1">
    <property type="nucleotide sequence ID" value="NZ_BMOH01000001.1"/>
</dbReference>
<name>A0A3P1SX32_9GAMM</name>
<dbReference type="EMBL" id="RQXV01000001">
    <property type="protein sequence ID" value="RRD01700.1"/>
    <property type="molecule type" value="Genomic_DNA"/>
</dbReference>
<reference evidence="2 3" key="1">
    <citation type="submission" date="2018-11" db="EMBL/GenBank/DDBJ databases">
        <title>The draft genome sequence of Amphritea balenae JAMM 1525T.</title>
        <authorList>
            <person name="Fang Z."/>
            <person name="Zhang Y."/>
            <person name="Han X."/>
        </authorList>
    </citation>
    <scope>NUCLEOTIDE SEQUENCE [LARGE SCALE GENOMIC DNA]</scope>
    <source>
        <strain evidence="2 3">JAMM 1525</strain>
    </source>
</reference>
<gene>
    <name evidence="2" type="ORF">EHS89_03865</name>
</gene>
<feature type="region of interest" description="Disordered" evidence="1">
    <location>
        <begin position="35"/>
        <end position="56"/>
    </location>
</feature>
<evidence type="ECO:0000313" key="3">
    <source>
        <dbReference type="Proteomes" id="UP000267535"/>
    </source>
</evidence>
<accession>A0A3P1SX32</accession>
<keyword evidence="3" id="KW-1185">Reference proteome</keyword>
<evidence type="ECO:0000256" key="1">
    <source>
        <dbReference type="SAM" id="MobiDB-lite"/>
    </source>
</evidence>
<organism evidence="2 3">
    <name type="scientific">Amphritea balenae</name>
    <dbReference type="NCBI Taxonomy" id="452629"/>
    <lineage>
        <taxon>Bacteria</taxon>
        <taxon>Pseudomonadati</taxon>
        <taxon>Pseudomonadota</taxon>
        <taxon>Gammaproteobacteria</taxon>
        <taxon>Oceanospirillales</taxon>
        <taxon>Oceanospirillaceae</taxon>
        <taxon>Amphritea</taxon>
    </lineage>
</organism>
<sequence length="104" mass="11510">MIQRLQQITILLLMLSIQLQPVITEATIFTETHASDYSGTHDHSHHAGSADQASECHPVHALSPPLNYEFSTALPFPYTSVALVEKALSIDLIRDPPPPRHFVS</sequence>
<comment type="caution">
    <text evidence="2">The sequence shown here is derived from an EMBL/GenBank/DDBJ whole genome shotgun (WGS) entry which is preliminary data.</text>
</comment>